<dbReference type="InterPro" id="IPR048747">
    <property type="entry name" value="CCDC93_N"/>
</dbReference>
<feature type="domain" description="CCDC93 coiled-coil" evidence="4">
    <location>
        <begin position="153"/>
        <end position="459"/>
    </location>
</feature>
<evidence type="ECO:0000256" key="2">
    <source>
        <dbReference type="ARBA" id="ARBA00023054"/>
    </source>
</evidence>
<sequence length="479" mass="56277">MEGYSLMKMTNFDSDNERLFKKISDLLLSSGYYRVRLTNLLPFDKILGGLAWGISATCYPLEIDLWLAYSEYATMGLKLQVAEGVCSALKEMKCPRLLQPHQITGLDFGVLLPVVEWLMTKVEEARTIMGDTLRNYAEFVYKKFYKPEELVVVYRMEESSNDQKTNSIADEDETKQLEEEVNQKRKELETLKEKKDKAEKFFKGMRSTVEALEAEKEEIEEQINEIQNTEKEEAKEEQEIVIKANEVEEVKEEIRKFKEDCKVKHDYYIETINTIKSSIEDKDKLAAIEKIETQHQKEMAKIELLEHALGERKRNLKRIEKEIDAIPGKFELQQYQKQLIYLSIQTSVTLVDTRYYYEMYNYMTEVKELYKSELNNLENITKGMDGVKNNKTLQSLLESIIKANNSLEGMIIKEQKLLQQSEENSQNISIKLQEISRKETEFYELVKKFEDEISLNEKIEAKIQELQFKKSQQMIREDN</sequence>
<evidence type="ECO:0000313" key="7">
    <source>
        <dbReference type="Proteomes" id="UP001628156"/>
    </source>
</evidence>
<dbReference type="Proteomes" id="UP001628156">
    <property type="component" value="Unassembled WGS sequence"/>
</dbReference>
<feature type="coiled-coil region" evidence="3">
    <location>
        <begin position="167"/>
        <end position="260"/>
    </location>
</feature>
<proteinExistence type="inferred from homology"/>
<accession>A0ABQ0D8X8</accession>
<reference evidence="6 7" key="1">
    <citation type="journal article" date="2019" name="PLoS Negl. Trop. Dis.">
        <title>Whole genome sequencing of Entamoeba nuttalli reveals mammalian host-related molecular signatures and a novel octapeptide-repeat surface protein.</title>
        <authorList>
            <person name="Tanaka M."/>
            <person name="Makiuchi T."/>
            <person name="Komiyama T."/>
            <person name="Shiina T."/>
            <person name="Osaki K."/>
            <person name="Tachibana H."/>
        </authorList>
    </citation>
    <scope>NUCLEOTIDE SEQUENCE [LARGE SCALE GENOMIC DNA]</scope>
    <source>
        <strain evidence="6 7">P19-061405</strain>
    </source>
</reference>
<feature type="coiled-coil region" evidence="3">
    <location>
        <begin position="404"/>
        <end position="438"/>
    </location>
</feature>
<dbReference type="Pfam" id="PF09762">
    <property type="entry name" value="CCDC93_CC"/>
    <property type="match status" value="1"/>
</dbReference>
<protein>
    <recommendedName>
        <fullName evidence="8">CCDC93 coiled-coil domain-containing protein</fullName>
    </recommendedName>
</protein>
<evidence type="ECO:0000256" key="1">
    <source>
        <dbReference type="ARBA" id="ARBA00007219"/>
    </source>
</evidence>
<evidence type="ECO:0000256" key="3">
    <source>
        <dbReference type="SAM" id="Coils"/>
    </source>
</evidence>
<dbReference type="InterPro" id="IPR019159">
    <property type="entry name" value="CCDC93_CC"/>
</dbReference>
<dbReference type="PANTHER" id="PTHR16441">
    <property type="entry name" value="FIDIPIDINE"/>
    <property type="match status" value="1"/>
</dbReference>
<evidence type="ECO:0000259" key="4">
    <source>
        <dbReference type="Pfam" id="PF09762"/>
    </source>
</evidence>
<comment type="similarity">
    <text evidence="1">Belongs to the CCDC93 family.</text>
</comment>
<comment type="caution">
    <text evidence="6">The sequence shown here is derived from an EMBL/GenBank/DDBJ whole genome shotgun (WGS) entry which is preliminary data.</text>
</comment>
<keyword evidence="7" id="KW-1185">Reference proteome</keyword>
<dbReference type="InterPro" id="IPR039116">
    <property type="entry name" value="CCDC93"/>
</dbReference>
<dbReference type="PANTHER" id="PTHR16441:SF0">
    <property type="entry name" value="COILED-COIL DOMAIN-CONTAINING PROTEIN 93"/>
    <property type="match status" value="1"/>
</dbReference>
<feature type="coiled-coil region" evidence="3">
    <location>
        <begin position="288"/>
        <end position="322"/>
    </location>
</feature>
<feature type="domain" description="CCDC93 N-terminal" evidence="5">
    <location>
        <begin position="16"/>
        <end position="124"/>
    </location>
</feature>
<name>A0ABQ0D8X8_9EUKA</name>
<organism evidence="6 7">
    <name type="scientific">Entamoeba nuttalli</name>
    <dbReference type="NCBI Taxonomy" id="412467"/>
    <lineage>
        <taxon>Eukaryota</taxon>
        <taxon>Amoebozoa</taxon>
        <taxon>Evosea</taxon>
        <taxon>Archamoebae</taxon>
        <taxon>Mastigamoebida</taxon>
        <taxon>Entamoebidae</taxon>
        <taxon>Entamoeba</taxon>
    </lineage>
</organism>
<gene>
    <name evidence="6" type="ORF">ENUP19_0020G0027</name>
</gene>
<evidence type="ECO:0008006" key="8">
    <source>
        <dbReference type="Google" id="ProtNLM"/>
    </source>
</evidence>
<dbReference type="EMBL" id="BAAFRS010000020">
    <property type="protein sequence ID" value="GAB1219307.1"/>
    <property type="molecule type" value="Genomic_DNA"/>
</dbReference>
<keyword evidence="2 3" id="KW-0175">Coiled coil</keyword>
<evidence type="ECO:0000259" key="5">
    <source>
        <dbReference type="Pfam" id="PF21673"/>
    </source>
</evidence>
<dbReference type="Pfam" id="PF21673">
    <property type="entry name" value="CCDC93_N"/>
    <property type="match status" value="1"/>
</dbReference>
<evidence type="ECO:0000313" key="6">
    <source>
        <dbReference type="EMBL" id="GAB1219307.1"/>
    </source>
</evidence>